<evidence type="ECO:0000259" key="2">
    <source>
        <dbReference type="Pfam" id="PF10363"/>
    </source>
</evidence>
<accession>A0A5E8AYG9</accession>
<dbReference type="Proteomes" id="UP000398389">
    <property type="component" value="Unassembled WGS sequence"/>
</dbReference>
<dbReference type="Pfam" id="PF10363">
    <property type="entry name" value="RTP1_C1"/>
    <property type="match status" value="1"/>
</dbReference>
<evidence type="ECO:0000259" key="3">
    <source>
        <dbReference type="Pfam" id="PF23565"/>
    </source>
</evidence>
<dbReference type="InterPro" id="IPR016024">
    <property type="entry name" value="ARM-type_fold"/>
</dbReference>
<comment type="similarity">
    <text evidence="1">Belongs to the Tango6 family.</text>
</comment>
<dbReference type="PANTHER" id="PTHR20959">
    <property type="entry name" value="TRANSPORT AND GOLGI ORGANIZATION PROTEIN 6 FAMILY MEMBER"/>
    <property type="match status" value="1"/>
</dbReference>
<feature type="domain" description="RNA polymerase II assembly factor Rtp1 C-terminal" evidence="2">
    <location>
        <begin position="754"/>
        <end position="884"/>
    </location>
</feature>
<gene>
    <name evidence="4" type="ORF">SAPINGB_P000112</name>
</gene>
<keyword evidence="5" id="KW-1185">Reference proteome</keyword>
<dbReference type="InterPro" id="IPR039600">
    <property type="entry name" value="TANGO6/Rtp1"/>
</dbReference>
<evidence type="ECO:0000313" key="4">
    <source>
        <dbReference type="EMBL" id="VVT43714.1"/>
    </source>
</evidence>
<dbReference type="Pfam" id="PF23565">
    <property type="entry name" value="ARM_TANGO6"/>
    <property type="match status" value="1"/>
</dbReference>
<dbReference type="InterPro" id="IPR019451">
    <property type="entry name" value="Rtp1_C1"/>
</dbReference>
<reference evidence="4 5" key="1">
    <citation type="submission" date="2019-09" db="EMBL/GenBank/DDBJ databases">
        <authorList>
            <person name="Brejova B."/>
        </authorList>
    </citation>
    <scope>NUCLEOTIDE SEQUENCE [LARGE SCALE GENOMIC DNA]</scope>
</reference>
<dbReference type="GeneID" id="43578936"/>
<proteinExistence type="inferred from homology"/>
<dbReference type="SUPFAM" id="SSF48371">
    <property type="entry name" value="ARM repeat"/>
    <property type="match status" value="1"/>
</dbReference>
<organism evidence="4 5">
    <name type="scientific">Magnusiomyces paraingens</name>
    <dbReference type="NCBI Taxonomy" id="2606893"/>
    <lineage>
        <taxon>Eukaryota</taxon>
        <taxon>Fungi</taxon>
        <taxon>Dikarya</taxon>
        <taxon>Ascomycota</taxon>
        <taxon>Saccharomycotina</taxon>
        <taxon>Dipodascomycetes</taxon>
        <taxon>Dipodascales</taxon>
        <taxon>Dipodascaceae</taxon>
        <taxon>Magnusiomyces</taxon>
    </lineage>
</organism>
<name>A0A5E8AYG9_9ASCO</name>
<dbReference type="PANTHER" id="PTHR20959:SF1">
    <property type="entry name" value="TRANSPORT AND GOLGI ORGANIZATION PROTEIN 6 HOMOLOG"/>
    <property type="match status" value="1"/>
</dbReference>
<sequence>MDKQLYDPQNVKIKYTGPLDQFFERLWEIIKTVVRDPNIPSPEITDRPSVLYNALTNAEVQQTVAQLPNECPQTKDFIVTAFFGQSLLKIRSIIDSLERPEGIPEDIIEISLNDMKIFNTMVTLIVMDGIYPRLSPGVGIPLTLRTKARQDLKAAPGILGTTAPVTDNASRFAQLEYILSGTLIPVLNVKDNVRDLLFIGSYFPDLLAASIELAFNPAAPNRAQGARDFQTIVAQMDTYSLFLNLTSLIRPKTPAWLLMATTRVLATLPLVRKSNGVLSLIEFISGVREKPDVNIEDLDKAVGILKAVPKKMNPVEYYHKIGQQLIGVMALHDRATTVSATVHIVDSIYEQKQEMVVVGVQDALLETLAPRKRETVKAEELMQAVRALEAMVRAAQPLGVIHEVGKFAFVALWTLLCFAKAEQKEDLATSVSNVLVGVVSLQPEDAAGIQSMLLRNFLAKSGSRLWEYGVDDEGMVGIVATGGRTSVKTGGEFALFGEIERRGKVLSESILGPLAGEKDTFTSTLFVNLIKEWLLERQEKSSNGEVLLESDDEEDTVGALVHAKLLEILYNEHKDRLIKSPMELLMVIHGTLEDYVSILERAEEKKKTETTSVTERLKIVDLDDSDIQEEKYYPEAVRGIVEVEEPDTNKQEDTEEETEMLDLCFSLVLAITEDLATAFKKVDPTLDDKVPELRSLETVLGPLQYIVGHTPEGLLQGKAAACVDQIAEVLGLYFPKDSTVPAADASEGDRKTLSRVIQMLDDLQAPTQAHGLYILRGLVTTKSVVVRDNWRMATQLCLSKLVSDDAFVYLNAVKTLLAVCDAHDGGDGVVEYLVDVYSGVLRERKDESVSETVYTRKMLEEMGVDELLKVGEVILRVVQRLGEALGGTTADIIAGRMLAMASRRRMRGSIFATRPEGVPDVLRMSALGILGAAYEASFVGVAGEWMDDTLDVALGILSMEGEQGQAVEKDDEDEEKQVAKEVEASGGVMMRRAALALLISVARSVPGPEWVMSDDIERAKVYVDIYLHDRDPIVRSHAEVLDGLLE</sequence>
<dbReference type="RefSeq" id="XP_031850727.1">
    <property type="nucleotide sequence ID" value="XM_031994836.1"/>
</dbReference>
<protein>
    <submittedName>
        <fullName evidence="4">Uncharacterized protein</fullName>
    </submittedName>
</protein>
<dbReference type="OrthoDB" id="39591at2759"/>
<evidence type="ECO:0000313" key="5">
    <source>
        <dbReference type="Proteomes" id="UP000398389"/>
    </source>
</evidence>
<dbReference type="EMBL" id="CABVLU010000001">
    <property type="protein sequence ID" value="VVT43714.1"/>
    <property type="molecule type" value="Genomic_DNA"/>
</dbReference>
<dbReference type="GO" id="GO:0009306">
    <property type="term" value="P:protein secretion"/>
    <property type="evidence" value="ECO:0007669"/>
    <property type="project" value="TreeGrafter"/>
</dbReference>
<feature type="domain" description="TANGO6 HEAT repeat" evidence="3">
    <location>
        <begin position="273"/>
        <end position="443"/>
    </location>
</feature>
<evidence type="ECO:0000256" key="1">
    <source>
        <dbReference type="ARBA" id="ARBA00005724"/>
    </source>
</evidence>
<dbReference type="AlphaFoldDB" id="A0A5E8AYG9"/>
<dbReference type="InterPro" id="IPR057407">
    <property type="entry name" value="HEAT_TANGO6"/>
</dbReference>